<evidence type="ECO:0000256" key="1">
    <source>
        <dbReference type="SAM" id="SignalP"/>
    </source>
</evidence>
<evidence type="ECO:0000313" key="3">
    <source>
        <dbReference type="Proteomes" id="UP000186817"/>
    </source>
</evidence>
<gene>
    <name evidence="2" type="ORF">AK812_SmicGene39160</name>
</gene>
<reference evidence="2 3" key="1">
    <citation type="submission" date="2016-02" db="EMBL/GenBank/DDBJ databases">
        <title>Genome analysis of coral dinoflagellate symbionts highlights evolutionary adaptations to a symbiotic lifestyle.</title>
        <authorList>
            <person name="Aranda M."/>
            <person name="Li Y."/>
            <person name="Liew Y.J."/>
            <person name="Baumgarten S."/>
            <person name="Simakov O."/>
            <person name="Wilson M."/>
            <person name="Piel J."/>
            <person name="Ashoor H."/>
            <person name="Bougouffa S."/>
            <person name="Bajic V.B."/>
            <person name="Ryu T."/>
            <person name="Ravasi T."/>
            <person name="Bayer T."/>
            <person name="Micklem G."/>
            <person name="Kim H."/>
            <person name="Bhak J."/>
            <person name="Lajeunesse T.C."/>
            <person name="Voolstra C.R."/>
        </authorList>
    </citation>
    <scope>NUCLEOTIDE SEQUENCE [LARGE SCALE GENOMIC DNA]</scope>
    <source>
        <strain evidence="2 3">CCMP2467</strain>
    </source>
</reference>
<accession>A0A1Q9CC76</accession>
<evidence type="ECO:0000313" key="2">
    <source>
        <dbReference type="EMBL" id="OLP80427.1"/>
    </source>
</evidence>
<protein>
    <submittedName>
        <fullName evidence="2">Uncharacterized protein</fullName>
    </submittedName>
</protein>
<dbReference type="OrthoDB" id="409859at2759"/>
<sequence length="1208" mass="133177">MLASAMSWARLLAVVLSTELAVAAASQCEGFPKLSGTWFEGTQFRASIEREDKTPQTSNFTGNRTVTFTWFPSLWYVFTQRSTDKILPNGRMEFQEDGRVVYFYQILEPTLWDKNPDTIDVFGLNRGYACVFTSETTRSELECVDVFLFLDTLRIKLRFADGCAPVGMQAWAGMSTDNFDVELDLEKRARADYLELEMVEEPGPEFAYDENAVSAFLQGWTCFREPPCGMFRNGAHCQSSPDLRDFKKQSFVRDWGRPNWRRNYGNYRGYGRYGNYGNVGGLEDVFAGSKNISGVHEIRQFHENGTEAANGRILSIVTTGDLEDALSLPTQPQHMVCLCLPNYRIQCVNQMTNSWALGTFQGVEESTCTAQSFQLVGLFRDKFRTMFGPAVVDTEAPGLDLLQSLEPPSARLPLLSSFVCEWTGVSRAQPRLGSSSSFFGSGSYDILFREYYVVAKRRDQFRVPAEDGRYVVLQPLSDQKVLCAFADNHTFSCIHAVNCLSVHGTVEAAANFTVQGLQFLGNSGGFCLGQPVPIDYNRFLSDGESLQWMGKCTAEQEVTQFEFWVCTCAVDNPDTLLRPCDLDSIPIARSQALFVEECEAMSSDPGSCAQEFADLGQFQERPGNSYYGRFFVPTQANCELYRSVRDRWQNGSSDNSATPASSAGVSLCPSVPDVARDLIISLLVSEPGGDPSGVELYALRAFQDETVRIVKNFGASFELSFDTVTQGSFFTVGFGNGTAFEEFFGFQPDFLAPFSFAIGRDILEVQGAGFGAEIWRPVDVNNTALFQADQGFAARKAEAPQPYAPGFQQWSLARSVGSTVAAPWGSFCGTPAPEIPCPAAPDGTVPGLIFSLVVSDTTGSVALELFAMRELRDHLPVLIKSDADGNLSNAFLGEPRTIPQGTSITVAFNTSDSLQLIPGQKPDYQVDFDFNPANGDGLLLYDAVSLELSLEAADAWIWTFPGIQGFASRRPGLSPLPALEVFVERVDGIGQYFVSSNLASVPWGTYCVTPAVPACPPAPSGELLQTSFSVYKIVPGLIFSLMVLGPGSAAVELTALRDLPDPDQSFVLGVIGVECSPNCAHRLPSSVNNMRAGDRMWIVFTQNENYLSLIDLGSPKAPDRIYGLNVKFEGKKGQGLFFFSEDDVEDAIWDRWGIPRTIRGEGEEWVFQGHATRKPGLVSDYYEGLTQWSITRDVYDFPRVPWDTYCVG</sequence>
<dbReference type="AlphaFoldDB" id="A0A1Q9CC76"/>
<organism evidence="2 3">
    <name type="scientific">Symbiodinium microadriaticum</name>
    <name type="common">Dinoflagellate</name>
    <name type="synonym">Zooxanthella microadriatica</name>
    <dbReference type="NCBI Taxonomy" id="2951"/>
    <lineage>
        <taxon>Eukaryota</taxon>
        <taxon>Sar</taxon>
        <taxon>Alveolata</taxon>
        <taxon>Dinophyceae</taxon>
        <taxon>Suessiales</taxon>
        <taxon>Symbiodiniaceae</taxon>
        <taxon>Symbiodinium</taxon>
    </lineage>
</organism>
<dbReference type="Proteomes" id="UP000186817">
    <property type="component" value="Unassembled WGS sequence"/>
</dbReference>
<feature type="chain" id="PRO_5013136201" evidence="1">
    <location>
        <begin position="26"/>
        <end position="1208"/>
    </location>
</feature>
<keyword evidence="1" id="KW-0732">Signal</keyword>
<keyword evidence="3" id="KW-1185">Reference proteome</keyword>
<comment type="caution">
    <text evidence="2">The sequence shown here is derived from an EMBL/GenBank/DDBJ whole genome shotgun (WGS) entry which is preliminary data.</text>
</comment>
<feature type="signal peptide" evidence="1">
    <location>
        <begin position="1"/>
        <end position="25"/>
    </location>
</feature>
<name>A0A1Q9CC76_SYMMI</name>
<proteinExistence type="predicted"/>
<dbReference type="EMBL" id="LSRX01001380">
    <property type="protein sequence ID" value="OLP80427.1"/>
    <property type="molecule type" value="Genomic_DNA"/>
</dbReference>